<sequence length="53" mass="5858">MDQNLFNDICLQQLTLSGVHEGETVVVLTRGGERGEYADAFLWAIQRLGATGY</sequence>
<proteinExistence type="predicted"/>
<name>A0A1I4ZTK6_PSUAM</name>
<feature type="non-terminal residue" evidence="1">
    <location>
        <position position="53"/>
    </location>
</feature>
<dbReference type="STRING" id="260086.SAMN05216207_10161"/>
<dbReference type="InterPro" id="IPR058739">
    <property type="entry name" value="NicX"/>
</dbReference>
<evidence type="ECO:0000313" key="2">
    <source>
        <dbReference type="Proteomes" id="UP000199614"/>
    </source>
</evidence>
<keyword evidence="1" id="KW-0560">Oxidoreductase</keyword>
<gene>
    <name evidence="1" type="ORF">SAMN05216207_10161</name>
</gene>
<protein>
    <submittedName>
        <fullName evidence="1">2,5-dihydroxypyridine 5,6-dioxygenase</fullName>
    </submittedName>
</protein>
<dbReference type="Pfam" id="PF26233">
    <property type="entry name" value="NicX"/>
    <property type="match status" value="1"/>
</dbReference>
<evidence type="ECO:0000313" key="1">
    <source>
        <dbReference type="EMBL" id="SFN53383.1"/>
    </source>
</evidence>
<keyword evidence="2" id="KW-1185">Reference proteome</keyword>
<dbReference type="GO" id="GO:0051213">
    <property type="term" value="F:dioxygenase activity"/>
    <property type="evidence" value="ECO:0007669"/>
    <property type="project" value="UniProtKB-KW"/>
</dbReference>
<dbReference type="EMBL" id="FOUY01000016">
    <property type="protein sequence ID" value="SFN53383.1"/>
    <property type="molecule type" value="Genomic_DNA"/>
</dbReference>
<keyword evidence="1" id="KW-0223">Dioxygenase</keyword>
<accession>A0A1I4ZTK6</accession>
<organism evidence="1 2">
    <name type="scientific">Pseudonocardia ammonioxydans</name>
    <dbReference type="NCBI Taxonomy" id="260086"/>
    <lineage>
        <taxon>Bacteria</taxon>
        <taxon>Bacillati</taxon>
        <taxon>Actinomycetota</taxon>
        <taxon>Actinomycetes</taxon>
        <taxon>Pseudonocardiales</taxon>
        <taxon>Pseudonocardiaceae</taxon>
        <taxon>Pseudonocardia</taxon>
    </lineage>
</organism>
<dbReference type="Proteomes" id="UP000199614">
    <property type="component" value="Unassembled WGS sequence"/>
</dbReference>
<dbReference type="AlphaFoldDB" id="A0A1I4ZTK6"/>
<reference evidence="1 2" key="1">
    <citation type="submission" date="2016-10" db="EMBL/GenBank/DDBJ databases">
        <authorList>
            <person name="de Groot N.N."/>
        </authorList>
    </citation>
    <scope>NUCLEOTIDE SEQUENCE [LARGE SCALE GENOMIC DNA]</scope>
    <source>
        <strain evidence="1 2">CGMCC 4.1877</strain>
    </source>
</reference>